<sequence>MRASNPCGYGAKRESLTVECLYLPSFIKGKVLSRFTNGLRCGRIGVIHSDCSFADVL</sequence>
<accession>F5RMZ6</accession>
<name>F5RMZ6_9FIRM</name>
<gene>
    <name evidence="1" type="ORF">HMPREF9081_1632</name>
</gene>
<dbReference type="EMBL" id="AFHQ01000037">
    <property type="protein sequence ID" value="EGK59319.1"/>
    <property type="molecule type" value="Genomic_DNA"/>
</dbReference>
<organism evidence="1 2">
    <name type="scientific">Centipeda periodontii DSM 2778</name>
    <dbReference type="NCBI Taxonomy" id="888060"/>
    <lineage>
        <taxon>Bacteria</taxon>
        <taxon>Bacillati</taxon>
        <taxon>Bacillota</taxon>
        <taxon>Negativicutes</taxon>
        <taxon>Selenomonadales</taxon>
        <taxon>Selenomonadaceae</taxon>
        <taxon>Centipeda</taxon>
    </lineage>
</organism>
<dbReference type="AlphaFoldDB" id="F5RMZ6"/>
<evidence type="ECO:0000313" key="1">
    <source>
        <dbReference type="EMBL" id="EGK59319.1"/>
    </source>
</evidence>
<dbReference type="Proteomes" id="UP000004067">
    <property type="component" value="Unassembled WGS sequence"/>
</dbReference>
<comment type="caution">
    <text evidence="1">The sequence shown here is derived from an EMBL/GenBank/DDBJ whole genome shotgun (WGS) entry which is preliminary data.</text>
</comment>
<proteinExistence type="predicted"/>
<dbReference type="HOGENOM" id="CLU_2988226_0_0_9"/>
<evidence type="ECO:0000313" key="2">
    <source>
        <dbReference type="Proteomes" id="UP000004067"/>
    </source>
</evidence>
<dbReference type="eggNOG" id="ENOG5034B1C">
    <property type="taxonomic scope" value="Bacteria"/>
</dbReference>
<keyword evidence="2" id="KW-1185">Reference proteome</keyword>
<protein>
    <submittedName>
        <fullName evidence="1">Uncharacterized protein</fullName>
    </submittedName>
</protein>
<dbReference type="STRING" id="888060.HMPREF9081_1632"/>
<reference evidence="1 2" key="1">
    <citation type="submission" date="2011-04" db="EMBL/GenBank/DDBJ databases">
        <authorList>
            <person name="Muzny D."/>
            <person name="Qin X."/>
            <person name="Deng J."/>
            <person name="Jiang H."/>
            <person name="Liu Y."/>
            <person name="Qu J."/>
            <person name="Song X.-Z."/>
            <person name="Zhang L."/>
            <person name="Thornton R."/>
            <person name="Coyle M."/>
            <person name="Francisco L."/>
            <person name="Jackson L."/>
            <person name="Javaid M."/>
            <person name="Korchina V."/>
            <person name="Kovar C."/>
            <person name="Mata R."/>
            <person name="Mathew T."/>
            <person name="Ngo R."/>
            <person name="Nguyen L."/>
            <person name="Nguyen N."/>
            <person name="Okwuonu G."/>
            <person name="Ongeri F."/>
            <person name="Pham C."/>
            <person name="Simmons D."/>
            <person name="Wilczek-Boney K."/>
            <person name="Hale W."/>
            <person name="Jakkamsetti A."/>
            <person name="Pham P."/>
            <person name="Ruth R."/>
            <person name="San Lucas F."/>
            <person name="Warren J."/>
            <person name="Zhang J."/>
            <person name="Zhao Z."/>
            <person name="Zhou C."/>
            <person name="Zhu D."/>
            <person name="Lee S."/>
            <person name="Bess C."/>
            <person name="Blankenburg K."/>
            <person name="Forbes L."/>
            <person name="Fu Q."/>
            <person name="Gubbala S."/>
            <person name="Hirani K."/>
            <person name="Jayaseelan J.C."/>
            <person name="Lara F."/>
            <person name="Munidasa M."/>
            <person name="Palculict T."/>
            <person name="Patil S."/>
            <person name="Pu L.-L."/>
            <person name="Saada N."/>
            <person name="Tang L."/>
            <person name="Weissenberger G."/>
            <person name="Zhu Y."/>
            <person name="Hemphill L."/>
            <person name="Shang Y."/>
            <person name="Youmans B."/>
            <person name="Ayvaz T."/>
            <person name="Ross M."/>
            <person name="Santibanez J."/>
            <person name="Aqrawi P."/>
            <person name="Gross S."/>
            <person name="Joshi V."/>
            <person name="Fowler G."/>
            <person name="Nazareth L."/>
            <person name="Reid J."/>
            <person name="Worley K."/>
            <person name="Petrosino J."/>
            <person name="Highlander S."/>
            <person name="Gibbs R."/>
        </authorList>
    </citation>
    <scope>NUCLEOTIDE SEQUENCE [LARGE SCALE GENOMIC DNA]</scope>
    <source>
        <strain evidence="1 2">DSM 2778</strain>
    </source>
</reference>